<gene>
    <name evidence="1" type="ORF">SCFA_120019</name>
</gene>
<dbReference type="EMBL" id="CAADRM010000024">
    <property type="protein sequence ID" value="VFU11935.1"/>
    <property type="molecule type" value="Genomic_DNA"/>
</dbReference>
<protein>
    <submittedName>
        <fullName evidence="1">Uncharacterized protein</fullName>
    </submittedName>
</protein>
<proteinExistence type="predicted"/>
<evidence type="ECO:0000313" key="1">
    <source>
        <dbReference type="EMBL" id="VFU11935.1"/>
    </source>
</evidence>
<reference evidence="1" key="1">
    <citation type="submission" date="2019-03" db="EMBL/GenBank/DDBJ databases">
        <authorList>
            <person name="Hao L."/>
        </authorList>
    </citation>
    <scope>NUCLEOTIDE SEQUENCE</scope>
</reference>
<accession>A0A485LV21</accession>
<sequence length="97" mass="11681">MASQIDDITIQYEEDDRVIVEELDKEILSKGAWTTIMFRYRQWDPKIEDFGPERYSIRRYRKINNEYRQQSKFTISSVQQANKIIETLQRWTGDAGE</sequence>
<name>A0A485LV21_9ZZZZ</name>
<organism evidence="1">
    <name type="scientific">anaerobic digester metagenome</name>
    <dbReference type="NCBI Taxonomy" id="1263854"/>
    <lineage>
        <taxon>unclassified sequences</taxon>
        <taxon>metagenomes</taxon>
        <taxon>ecological metagenomes</taxon>
    </lineage>
</organism>
<dbReference type="AlphaFoldDB" id="A0A485LV21"/>